<name>A0A0M1P0G3_9BACL</name>
<sequence>MLKLSFGNGVTLAYFEHHPTRLFTASDQLDCRYVRAYFKQQGATAAQYVESNLSNIYDAAEDLIALGNDRIALYITAANFRLCDRLTTVLKELDDSTHIVWFGGYVSVQGKKLLDRIQADGIIQQEPEQVIYALSETEPEEWSDIAGFLGRNEAVGHPDTVETYHSPSVYELDQYEGIWEEAAQARQTPIYTVKCADTLERDNARGGLRIHSPGRFQQDLELAIQAATRTAGSEVTLQIAGFHLLHDRTIRSEILEAMERMKGSTGYQIEVEYEWVVKEGIWQQLLQAGITEIAIRIPLLLTEQQAQEGISLADTLQDSQVPDQRLNVTVTLTDYAASHDLTADSQYTARLLSAWTANKFIDANHVRIEPDQPGREQERVILPEPIRSYLLKYAADEPQPALMNGYIAFMTGHYPGSSTGGCVKHIGYTEGSWNPSSVHRLGEYSGVNSALLFENNQVNREEKNDIVYADQDGVWKQHNELFDELVQTTEQQQYYLSNAHQIVPLEECTYELQMNDFLQIEPMHIRRMDYLKAAQSEPNGDEVGLQFLEITSEEDLELFLNDVDHFSRQGKFKHGFEIQSYIVDSCRWSGAHHCRARELPRMFVDGQDQISACRGCPSIGDMYDSLDSLLTQVSVVSDQEQLLRGCQTCDIRDTCSKCSFLPSYMNRQQYCDLRRKHVMLHRYMQMVQLFKVLRKYTQALHGIGIQDIKVSLPTVTHLWPNHSGVEGAANSLVQDTVFLFYMQDQPMLFHSVSQKILKLNELTSLILEGFMAGADEVELIRYITEKYQVETEYAASAVSQAEAMFAREGCLKKMSAKAG</sequence>
<evidence type="ECO:0000313" key="2">
    <source>
        <dbReference type="Proteomes" id="UP000036932"/>
    </source>
</evidence>
<accession>A0A0M1P0G3</accession>
<dbReference type="Proteomes" id="UP000036932">
    <property type="component" value="Unassembled WGS sequence"/>
</dbReference>
<gene>
    <name evidence="1" type="ORF">AM231_01020</name>
</gene>
<dbReference type="PATRIC" id="fig|1705565.3.peg.2039"/>
<evidence type="ECO:0000313" key="1">
    <source>
        <dbReference type="EMBL" id="KOR87857.1"/>
    </source>
</evidence>
<comment type="caution">
    <text evidence="1">The sequence shown here is derived from an EMBL/GenBank/DDBJ whole genome shotgun (WGS) entry which is preliminary data.</text>
</comment>
<dbReference type="EMBL" id="LIUT01000001">
    <property type="protein sequence ID" value="KOR87857.1"/>
    <property type="molecule type" value="Genomic_DNA"/>
</dbReference>
<dbReference type="OrthoDB" id="2666614at2"/>
<keyword evidence="2" id="KW-1185">Reference proteome</keyword>
<dbReference type="RefSeq" id="WP_054400916.1">
    <property type="nucleotide sequence ID" value="NZ_LIUT01000001.1"/>
</dbReference>
<proteinExistence type="predicted"/>
<dbReference type="AlphaFoldDB" id="A0A0M1P0G3"/>
<organism evidence="1 2">
    <name type="scientific">Paenibacillus solani</name>
    <dbReference type="NCBI Taxonomy" id="1705565"/>
    <lineage>
        <taxon>Bacteria</taxon>
        <taxon>Bacillati</taxon>
        <taxon>Bacillota</taxon>
        <taxon>Bacilli</taxon>
        <taxon>Bacillales</taxon>
        <taxon>Paenibacillaceae</taxon>
        <taxon>Paenibacillus</taxon>
    </lineage>
</organism>
<protein>
    <submittedName>
        <fullName evidence="1">Uncharacterized protein</fullName>
    </submittedName>
</protein>
<reference evidence="2" key="1">
    <citation type="submission" date="2015-08" db="EMBL/GenBank/DDBJ databases">
        <title>Genome sequencing project for genomic taxonomy and phylogenomics of Bacillus-like bacteria.</title>
        <authorList>
            <person name="Liu B."/>
            <person name="Wang J."/>
            <person name="Zhu Y."/>
            <person name="Liu G."/>
            <person name="Chen Q."/>
            <person name="Chen Z."/>
            <person name="Lan J."/>
            <person name="Che J."/>
            <person name="Ge C."/>
            <person name="Shi H."/>
            <person name="Pan Z."/>
            <person name="Liu X."/>
        </authorList>
    </citation>
    <scope>NUCLEOTIDE SEQUENCE [LARGE SCALE GENOMIC DNA]</scope>
    <source>
        <strain evidence="2">FJAT-22460</strain>
    </source>
</reference>